<sequence length="143" mass="15269">MIADGGSRSPRPRHSAHSRRWCRFCCCIWSPERGITDTPLALTWQITALVTAGLLCLIGVTTLLGEHNSRLDRVGALAARLAAAAISAVSVWTVATEFSSSGSAVTAVACVALPAATWLWWIASTLSRGHDRHSDVADDPHSH</sequence>
<feature type="transmembrane region" description="Helical" evidence="1">
    <location>
        <begin position="77"/>
        <end position="95"/>
    </location>
</feature>
<keyword evidence="3" id="KW-1185">Reference proteome</keyword>
<keyword evidence="1" id="KW-0472">Membrane</keyword>
<dbReference type="EMBL" id="BMGC01000031">
    <property type="protein sequence ID" value="GGB42271.1"/>
    <property type="molecule type" value="Genomic_DNA"/>
</dbReference>
<feature type="transmembrane region" description="Helical" evidence="1">
    <location>
        <begin position="42"/>
        <end position="65"/>
    </location>
</feature>
<name>A0A916THH1_9ACTN</name>
<protein>
    <submittedName>
        <fullName evidence="2">Uncharacterized protein</fullName>
    </submittedName>
</protein>
<evidence type="ECO:0000313" key="3">
    <source>
        <dbReference type="Proteomes" id="UP000621454"/>
    </source>
</evidence>
<accession>A0A916THH1</accession>
<organism evidence="2 3">
    <name type="scientific">Gordonia jinhuaensis</name>
    <dbReference type="NCBI Taxonomy" id="1517702"/>
    <lineage>
        <taxon>Bacteria</taxon>
        <taxon>Bacillati</taxon>
        <taxon>Actinomycetota</taxon>
        <taxon>Actinomycetes</taxon>
        <taxon>Mycobacteriales</taxon>
        <taxon>Gordoniaceae</taxon>
        <taxon>Gordonia</taxon>
    </lineage>
</organism>
<dbReference type="Proteomes" id="UP000621454">
    <property type="component" value="Unassembled WGS sequence"/>
</dbReference>
<reference evidence="2" key="2">
    <citation type="submission" date="2020-09" db="EMBL/GenBank/DDBJ databases">
        <authorList>
            <person name="Sun Q."/>
            <person name="Zhou Y."/>
        </authorList>
    </citation>
    <scope>NUCLEOTIDE SEQUENCE</scope>
    <source>
        <strain evidence="2">CGMCC 1.12827</strain>
    </source>
</reference>
<feature type="transmembrane region" description="Helical" evidence="1">
    <location>
        <begin position="101"/>
        <end position="123"/>
    </location>
</feature>
<gene>
    <name evidence="2" type="ORF">GCM10011489_32260</name>
</gene>
<reference evidence="2" key="1">
    <citation type="journal article" date="2014" name="Int. J. Syst. Evol. Microbiol.">
        <title>Complete genome sequence of Corynebacterium casei LMG S-19264T (=DSM 44701T), isolated from a smear-ripened cheese.</title>
        <authorList>
            <consortium name="US DOE Joint Genome Institute (JGI-PGF)"/>
            <person name="Walter F."/>
            <person name="Albersmeier A."/>
            <person name="Kalinowski J."/>
            <person name="Ruckert C."/>
        </authorList>
    </citation>
    <scope>NUCLEOTIDE SEQUENCE</scope>
    <source>
        <strain evidence="2">CGMCC 1.12827</strain>
    </source>
</reference>
<keyword evidence="1" id="KW-1133">Transmembrane helix</keyword>
<keyword evidence="1" id="KW-0812">Transmembrane</keyword>
<comment type="caution">
    <text evidence="2">The sequence shown here is derived from an EMBL/GenBank/DDBJ whole genome shotgun (WGS) entry which is preliminary data.</text>
</comment>
<evidence type="ECO:0000313" key="2">
    <source>
        <dbReference type="EMBL" id="GGB42271.1"/>
    </source>
</evidence>
<dbReference type="RefSeq" id="WP_188587695.1">
    <property type="nucleotide sequence ID" value="NZ_BMGC01000031.1"/>
</dbReference>
<proteinExistence type="predicted"/>
<dbReference type="AlphaFoldDB" id="A0A916THH1"/>
<evidence type="ECO:0000256" key="1">
    <source>
        <dbReference type="SAM" id="Phobius"/>
    </source>
</evidence>